<keyword evidence="9" id="KW-1185">Reference proteome</keyword>
<feature type="transmembrane region" description="Helical" evidence="7">
    <location>
        <begin position="48"/>
        <end position="69"/>
    </location>
</feature>
<organism evidence="8 9">
    <name type="scientific">Actinokineospora diospyrosa</name>
    <dbReference type="NCBI Taxonomy" id="103728"/>
    <lineage>
        <taxon>Bacteria</taxon>
        <taxon>Bacillati</taxon>
        <taxon>Actinomycetota</taxon>
        <taxon>Actinomycetes</taxon>
        <taxon>Pseudonocardiales</taxon>
        <taxon>Pseudonocardiaceae</taxon>
        <taxon>Actinokineospora</taxon>
    </lineage>
</organism>
<feature type="transmembrane region" description="Helical" evidence="7">
    <location>
        <begin position="287"/>
        <end position="305"/>
    </location>
</feature>
<feature type="transmembrane region" description="Helical" evidence="7">
    <location>
        <begin position="352"/>
        <end position="374"/>
    </location>
</feature>
<feature type="transmembrane region" description="Helical" evidence="7">
    <location>
        <begin position="380"/>
        <end position="399"/>
    </location>
</feature>
<dbReference type="PANTHER" id="PTHR23513">
    <property type="entry name" value="INTEGRAL MEMBRANE EFFLUX PROTEIN-RELATED"/>
    <property type="match status" value="1"/>
</dbReference>
<protein>
    <submittedName>
        <fullName evidence="8">Arabinose efflux permease, MFS family</fullName>
    </submittedName>
</protein>
<evidence type="ECO:0000256" key="3">
    <source>
        <dbReference type="ARBA" id="ARBA00022475"/>
    </source>
</evidence>
<evidence type="ECO:0000313" key="9">
    <source>
        <dbReference type="Proteomes" id="UP001205185"/>
    </source>
</evidence>
<evidence type="ECO:0000256" key="6">
    <source>
        <dbReference type="ARBA" id="ARBA00023136"/>
    </source>
</evidence>
<evidence type="ECO:0000256" key="1">
    <source>
        <dbReference type="ARBA" id="ARBA00004651"/>
    </source>
</evidence>
<feature type="transmembrane region" description="Helical" evidence="7">
    <location>
        <begin position="20"/>
        <end position="42"/>
    </location>
</feature>
<sequence length="415" mass="43883">MTSTLRSHTGFRLLWAGDTVAQFGTAVGHVVLPLLAVGVLQATPGQMGVLTAAETVAFLLIGLPAGAWVDRMRRRPLMIRMDLVRAVLLLTIPVAAWFDVLTFPHLVVVALLAGACTVFFDVAYQSYLPALVGRDHLMEGNAKLQASQSVAIFSGPAIGGGLTSLIGAATTLATTGLGYLASALCLSRITTSEPLPERLPNRSLRAEIAEGLRFVLTDRRLRAIAGCTASWNLFFGVEGAVRVLFLARVLGLGEAVIGVLLGLAGVGGIVAAVLSARIVRLLGQTRAIWLVPLIGSLFGPLIPLSHADWRVGLLVVGNIAVTFSAVVYNVAQVSYRQSICPDHLLGRMNASIRFLVWGTLPLGALAGGVLGGVIGIRETLWVVAAGWMLSCLWMVFSPLRKERDIGRGGGEMVQA</sequence>
<dbReference type="Proteomes" id="UP001205185">
    <property type="component" value="Unassembled WGS sequence"/>
</dbReference>
<evidence type="ECO:0000313" key="8">
    <source>
        <dbReference type="EMBL" id="MCP2267573.1"/>
    </source>
</evidence>
<feature type="transmembrane region" description="Helical" evidence="7">
    <location>
        <begin position="81"/>
        <end position="98"/>
    </location>
</feature>
<dbReference type="CDD" id="cd06173">
    <property type="entry name" value="MFS_MefA_like"/>
    <property type="match status" value="1"/>
</dbReference>
<comment type="caution">
    <text evidence="8">The sequence shown here is derived from an EMBL/GenBank/DDBJ whole genome shotgun (WGS) entry which is preliminary data.</text>
</comment>
<keyword evidence="3" id="KW-1003">Cell membrane</keyword>
<dbReference type="EMBL" id="JAMTCO010000001">
    <property type="protein sequence ID" value="MCP2267573.1"/>
    <property type="molecule type" value="Genomic_DNA"/>
</dbReference>
<evidence type="ECO:0000256" key="5">
    <source>
        <dbReference type="ARBA" id="ARBA00022989"/>
    </source>
</evidence>
<dbReference type="PANTHER" id="PTHR23513:SF6">
    <property type="entry name" value="MAJOR FACILITATOR SUPERFAMILY ASSOCIATED DOMAIN-CONTAINING PROTEIN"/>
    <property type="match status" value="1"/>
</dbReference>
<dbReference type="InterPro" id="IPR036259">
    <property type="entry name" value="MFS_trans_sf"/>
</dbReference>
<evidence type="ECO:0000256" key="7">
    <source>
        <dbReference type="SAM" id="Phobius"/>
    </source>
</evidence>
<feature type="transmembrane region" description="Helical" evidence="7">
    <location>
        <begin position="104"/>
        <end position="124"/>
    </location>
</feature>
<comment type="subcellular location">
    <subcellularLocation>
        <location evidence="1">Cell membrane</location>
        <topology evidence="1">Multi-pass membrane protein</topology>
    </subcellularLocation>
</comment>
<reference evidence="8 9" key="1">
    <citation type="submission" date="2022-06" db="EMBL/GenBank/DDBJ databases">
        <title>Genomic Encyclopedia of Archaeal and Bacterial Type Strains, Phase II (KMG-II): from individual species to whole genera.</title>
        <authorList>
            <person name="Goeker M."/>
        </authorList>
    </citation>
    <scope>NUCLEOTIDE SEQUENCE [LARGE SCALE GENOMIC DNA]</scope>
    <source>
        <strain evidence="8 9">DSM 44255</strain>
    </source>
</reference>
<keyword evidence="5 7" id="KW-1133">Transmembrane helix</keyword>
<evidence type="ECO:0000256" key="4">
    <source>
        <dbReference type="ARBA" id="ARBA00022692"/>
    </source>
</evidence>
<dbReference type="Pfam" id="PF05977">
    <property type="entry name" value="MFS_3"/>
    <property type="match status" value="1"/>
</dbReference>
<gene>
    <name evidence="8" type="ORF">LV75_000055</name>
</gene>
<keyword evidence="6 7" id="KW-0472">Membrane</keyword>
<proteinExistence type="predicted"/>
<keyword evidence="4 7" id="KW-0812">Transmembrane</keyword>
<accession>A0ABT1I4M4</accession>
<dbReference type="SUPFAM" id="SSF103473">
    <property type="entry name" value="MFS general substrate transporter"/>
    <property type="match status" value="1"/>
</dbReference>
<feature type="transmembrane region" description="Helical" evidence="7">
    <location>
        <begin position="311"/>
        <end position="331"/>
    </location>
</feature>
<keyword evidence="2" id="KW-0813">Transport</keyword>
<evidence type="ECO:0000256" key="2">
    <source>
        <dbReference type="ARBA" id="ARBA00022448"/>
    </source>
</evidence>
<dbReference type="Gene3D" id="1.20.1250.20">
    <property type="entry name" value="MFS general substrate transporter like domains"/>
    <property type="match status" value="1"/>
</dbReference>
<dbReference type="RefSeq" id="WP_253884508.1">
    <property type="nucleotide sequence ID" value="NZ_BAAAVB010000002.1"/>
</dbReference>
<feature type="transmembrane region" description="Helical" evidence="7">
    <location>
        <begin position="255"/>
        <end position="275"/>
    </location>
</feature>
<dbReference type="InterPro" id="IPR010290">
    <property type="entry name" value="TM_effector"/>
</dbReference>
<name>A0ABT1I4M4_9PSEU</name>